<dbReference type="NCBIfam" id="TIGR02159">
    <property type="entry name" value="PA_CoA_Oxy4"/>
    <property type="match status" value="1"/>
</dbReference>
<feature type="domain" description="PaaD zinc beta ribbon" evidence="2">
    <location>
        <begin position="136"/>
        <end position="180"/>
    </location>
</feature>
<dbReference type="EMBL" id="JBHSPX010000002">
    <property type="protein sequence ID" value="MFC6062040.1"/>
    <property type="molecule type" value="Genomic_DNA"/>
</dbReference>
<dbReference type="InterPro" id="IPR052339">
    <property type="entry name" value="Fe-S_Maturation_MIP18"/>
</dbReference>
<name>A0ABW1MEE8_9ACTN</name>
<dbReference type="Pfam" id="PF01883">
    <property type="entry name" value="FeS_assembly_P"/>
    <property type="match status" value="1"/>
</dbReference>
<accession>A0ABW1MEE8</accession>
<proteinExistence type="predicted"/>
<sequence>MAATLHVLHDDGAAPETAATRARRIASEVVDPELPMVTLAELGVLRGVEVAPDGSVTATMTPTYSGCPAMAEMRATLAARLRTAGYADVRIETVLDPPWTTDWISEEGRRKLAEHGIAPPGPAPRRTGGPVLLDLSPTRRAVPCPRCGSADTEELSRFGATSCRALRRCRSCREPYEHVKEI</sequence>
<evidence type="ECO:0000259" key="2">
    <source>
        <dbReference type="Pfam" id="PF23451"/>
    </source>
</evidence>
<comment type="caution">
    <text evidence="3">The sequence shown here is derived from an EMBL/GenBank/DDBJ whole genome shotgun (WGS) entry which is preliminary data.</text>
</comment>
<dbReference type="InterPro" id="IPR002744">
    <property type="entry name" value="MIP18-like"/>
</dbReference>
<dbReference type="InterPro" id="IPR011883">
    <property type="entry name" value="PaaD-like"/>
</dbReference>
<dbReference type="SUPFAM" id="SSF117916">
    <property type="entry name" value="Fe-S cluster assembly (FSCA) domain-like"/>
    <property type="match status" value="1"/>
</dbReference>
<dbReference type="PANTHER" id="PTHR42831:SF3">
    <property type="entry name" value="1,2-PHENYLACETYL-COA EPOXIDASE, SUBUNIT D-RELATED"/>
    <property type="match status" value="1"/>
</dbReference>
<dbReference type="Gene3D" id="3.30.300.130">
    <property type="entry name" value="Fe-S cluster assembly (FSCA)"/>
    <property type="match status" value="1"/>
</dbReference>
<protein>
    <submittedName>
        <fullName evidence="3">1,2-phenylacetyl-CoA epoxidase subunit PaaD</fullName>
    </submittedName>
</protein>
<feature type="domain" description="MIP18 family-like" evidence="1">
    <location>
        <begin position="27"/>
        <end position="91"/>
    </location>
</feature>
<gene>
    <name evidence="3" type="primary">paaD</name>
    <name evidence="3" type="ORF">ACFP4F_05735</name>
</gene>
<dbReference type="InterPro" id="IPR034904">
    <property type="entry name" value="FSCA_dom_sf"/>
</dbReference>
<dbReference type="RefSeq" id="WP_051861650.1">
    <property type="nucleotide sequence ID" value="NZ_JBHSPX010000002.1"/>
</dbReference>
<dbReference type="PANTHER" id="PTHR42831">
    <property type="entry name" value="FE-S PROTEIN MATURATION AUXILIARY FACTOR YITW"/>
    <property type="match status" value="1"/>
</dbReference>
<evidence type="ECO:0000313" key="4">
    <source>
        <dbReference type="Proteomes" id="UP001596139"/>
    </source>
</evidence>
<evidence type="ECO:0000259" key="1">
    <source>
        <dbReference type="Pfam" id="PF01883"/>
    </source>
</evidence>
<keyword evidence="4" id="KW-1185">Reference proteome</keyword>
<evidence type="ECO:0000313" key="3">
    <source>
        <dbReference type="EMBL" id="MFC6062040.1"/>
    </source>
</evidence>
<dbReference type="Pfam" id="PF23451">
    <property type="entry name" value="Zn_ribbon_PaaD"/>
    <property type="match status" value="1"/>
</dbReference>
<dbReference type="InterPro" id="IPR056572">
    <property type="entry name" value="Zn_ribbon_PaaD"/>
</dbReference>
<dbReference type="Proteomes" id="UP001596139">
    <property type="component" value="Unassembled WGS sequence"/>
</dbReference>
<organism evidence="3 4">
    <name type="scientific">Streptomyces ochraceiscleroticus</name>
    <dbReference type="NCBI Taxonomy" id="47761"/>
    <lineage>
        <taxon>Bacteria</taxon>
        <taxon>Bacillati</taxon>
        <taxon>Actinomycetota</taxon>
        <taxon>Actinomycetes</taxon>
        <taxon>Kitasatosporales</taxon>
        <taxon>Streptomycetaceae</taxon>
        <taxon>Streptomyces</taxon>
    </lineage>
</organism>
<reference evidence="4" key="1">
    <citation type="journal article" date="2019" name="Int. J. Syst. Evol. Microbiol.">
        <title>The Global Catalogue of Microorganisms (GCM) 10K type strain sequencing project: providing services to taxonomists for standard genome sequencing and annotation.</title>
        <authorList>
            <consortium name="The Broad Institute Genomics Platform"/>
            <consortium name="The Broad Institute Genome Sequencing Center for Infectious Disease"/>
            <person name="Wu L."/>
            <person name="Ma J."/>
        </authorList>
    </citation>
    <scope>NUCLEOTIDE SEQUENCE [LARGE SCALE GENOMIC DNA]</scope>
    <source>
        <strain evidence="4">CGMCC 1.15180</strain>
    </source>
</reference>